<reference evidence="5" key="1">
    <citation type="submission" date="2023-06" db="EMBL/GenBank/DDBJ databases">
        <title>Gycomyces niveus sp.nov., a novel actinomycete isolated from soil in Shouguang.</title>
        <authorList>
            <person name="Yang X."/>
            <person name="Zhao J."/>
        </authorList>
    </citation>
    <scope>NUCLEOTIDE SEQUENCE</scope>
    <source>
        <strain evidence="5">NEAU C2</strain>
    </source>
</reference>
<dbReference type="EMBL" id="JAUEMJ010000013">
    <property type="protein sequence ID" value="MDN3243452.1"/>
    <property type="molecule type" value="Genomic_DNA"/>
</dbReference>
<dbReference type="PANTHER" id="PTHR10272:SF0">
    <property type="entry name" value="PLATELET-ACTIVATING FACTOR ACETYLHYDROLASE"/>
    <property type="match status" value="1"/>
</dbReference>
<evidence type="ECO:0000256" key="3">
    <source>
        <dbReference type="ARBA" id="ARBA00023098"/>
    </source>
</evidence>
<dbReference type="PANTHER" id="PTHR10272">
    <property type="entry name" value="PLATELET-ACTIVATING FACTOR ACETYLHYDROLASE"/>
    <property type="match status" value="1"/>
</dbReference>
<evidence type="ECO:0000256" key="2">
    <source>
        <dbReference type="ARBA" id="ARBA00022963"/>
    </source>
</evidence>
<evidence type="ECO:0000313" key="5">
    <source>
        <dbReference type="EMBL" id="MDN3243452.1"/>
    </source>
</evidence>
<feature type="transmembrane region" description="Helical" evidence="4">
    <location>
        <begin position="103"/>
        <end position="124"/>
    </location>
</feature>
<name>A0ABT7YXY6_9ACTN</name>
<evidence type="ECO:0008006" key="7">
    <source>
        <dbReference type="Google" id="ProtNLM"/>
    </source>
</evidence>
<dbReference type="RefSeq" id="WP_289959853.1">
    <property type="nucleotide sequence ID" value="NZ_JAUEMJ010000013.1"/>
</dbReference>
<evidence type="ECO:0000256" key="1">
    <source>
        <dbReference type="ARBA" id="ARBA00022801"/>
    </source>
</evidence>
<comment type="caution">
    <text evidence="5">The sequence shown here is derived from an EMBL/GenBank/DDBJ whole genome shotgun (WGS) entry which is preliminary data.</text>
</comment>
<keyword evidence="4" id="KW-0472">Membrane</keyword>
<keyword evidence="3" id="KW-0443">Lipid metabolism</keyword>
<dbReference type="Pfam" id="PF03403">
    <property type="entry name" value="PAF-AH_p_II"/>
    <property type="match status" value="1"/>
</dbReference>
<feature type="transmembrane region" description="Helical" evidence="4">
    <location>
        <begin position="74"/>
        <end position="91"/>
    </location>
</feature>
<evidence type="ECO:0000313" key="6">
    <source>
        <dbReference type="Proteomes" id="UP001171902"/>
    </source>
</evidence>
<accession>A0ABT7YXY6</accession>
<proteinExistence type="predicted"/>
<evidence type="ECO:0000256" key="4">
    <source>
        <dbReference type="SAM" id="Phobius"/>
    </source>
</evidence>
<keyword evidence="4" id="KW-1133">Transmembrane helix</keyword>
<sequence length="479" mass="49924">MSAFTGELHRGKPMTGPVPGLSMSPLEILAVLGAVAVVLARWLPPRTRRPVLYSGAAAVAVAGVGLLLTGLRWQMVPVLAVSALVLAVAAARRRRGRMRRWIAIPATTACLLALAATPVATWALPIPVYPEPTGEYEVGAAVFEWTDETRAEPFTADPDDHRTVVVQLWYPADAAAGAERAIGGRPTLEESQAITQASAECFGIPGFLLADAAAAPSHAVFDAPVAAGSERYPVIVFSPGLSATRTANTVLAEAWASRGYIVATVDHPHDAAMTYVDGEPVYSRNALTTADEAEIAAINRANIETRSADLSFVLTRLDSLPGDLAARIDTGRAAVAGHSRGGAAALAALAADPRFDAAVHIDGGLEPTLPPGPFTQPVLSVTSPVSAARNPDYLPTLDAALALGANETYRLELPESGHFSFTDAALYFPPVPSAVGTIGRTEGLRATADATTDFLDATLRGESIDLLAALAHHGDLAVH</sequence>
<dbReference type="Proteomes" id="UP001171902">
    <property type="component" value="Unassembled WGS sequence"/>
</dbReference>
<gene>
    <name evidence="5" type="ORF">QWI33_27305</name>
</gene>
<keyword evidence="2" id="KW-0442">Lipid degradation</keyword>
<protein>
    <recommendedName>
        <fullName evidence="7">Platelet-activating factor acetylhydrolase</fullName>
    </recommendedName>
</protein>
<dbReference type="Gene3D" id="3.40.50.1820">
    <property type="entry name" value="alpha/beta hydrolase"/>
    <property type="match status" value="1"/>
</dbReference>
<feature type="transmembrane region" description="Helical" evidence="4">
    <location>
        <begin position="51"/>
        <end position="68"/>
    </location>
</feature>
<keyword evidence="6" id="KW-1185">Reference proteome</keyword>
<organism evidence="5 6">
    <name type="scientific">Glycomyces tritici</name>
    <dbReference type="NCBI Taxonomy" id="2665176"/>
    <lineage>
        <taxon>Bacteria</taxon>
        <taxon>Bacillati</taxon>
        <taxon>Actinomycetota</taxon>
        <taxon>Actinomycetes</taxon>
        <taxon>Glycomycetales</taxon>
        <taxon>Glycomycetaceae</taxon>
        <taxon>Glycomyces</taxon>
    </lineage>
</organism>
<feature type="transmembrane region" description="Helical" evidence="4">
    <location>
        <begin position="20"/>
        <end position="39"/>
    </location>
</feature>
<keyword evidence="4" id="KW-0812">Transmembrane</keyword>
<dbReference type="SUPFAM" id="SSF53474">
    <property type="entry name" value="alpha/beta-Hydrolases"/>
    <property type="match status" value="1"/>
</dbReference>
<dbReference type="InterPro" id="IPR029058">
    <property type="entry name" value="AB_hydrolase_fold"/>
</dbReference>
<keyword evidence="1" id="KW-0378">Hydrolase</keyword>